<dbReference type="OrthoDB" id="3268127at2759"/>
<feature type="region of interest" description="Disordered" evidence="1">
    <location>
        <begin position="1"/>
        <end position="96"/>
    </location>
</feature>
<comment type="caution">
    <text evidence="2">The sequence shown here is derived from an EMBL/GenBank/DDBJ whole genome shotgun (WGS) entry which is preliminary data.</text>
</comment>
<keyword evidence="3" id="KW-1185">Reference proteome</keyword>
<evidence type="ECO:0000256" key="1">
    <source>
        <dbReference type="SAM" id="MobiDB-lite"/>
    </source>
</evidence>
<feature type="compositionally biased region" description="Acidic residues" evidence="1">
    <location>
        <begin position="133"/>
        <end position="149"/>
    </location>
</feature>
<evidence type="ECO:0000313" key="2">
    <source>
        <dbReference type="EMBL" id="THH32573.1"/>
    </source>
</evidence>
<dbReference type="AlphaFoldDB" id="A0A4V3XJC7"/>
<organism evidence="2 3">
    <name type="scientific">Antrodiella citrinella</name>
    <dbReference type="NCBI Taxonomy" id="2447956"/>
    <lineage>
        <taxon>Eukaryota</taxon>
        <taxon>Fungi</taxon>
        <taxon>Dikarya</taxon>
        <taxon>Basidiomycota</taxon>
        <taxon>Agaricomycotina</taxon>
        <taxon>Agaricomycetes</taxon>
        <taxon>Polyporales</taxon>
        <taxon>Steccherinaceae</taxon>
        <taxon>Antrodiella</taxon>
    </lineage>
</organism>
<feature type="compositionally biased region" description="Polar residues" evidence="1">
    <location>
        <begin position="1"/>
        <end position="14"/>
    </location>
</feature>
<feature type="region of interest" description="Disordered" evidence="1">
    <location>
        <begin position="248"/>
        <end position="270"/>
    </location>
</feature>
<feature type="compositionally biased region" description="Polar residues" evidence="1">
    <location>
        <begin position="72"/>
        <end position="82"/>
    </location>
</feature>
<feature type="region of interest" description="Disordered" evidence="1">
    <location>
        <begin position="110"/>
        <end position="149"/>
    </location>
</feature>
<feature type="compositionally biased region" description="Low complexity" evidence="1">
    <location>
        <begin position="30"/>
        <end position="48"/>
    </location>
</feature>
<proteinExistence type="predicted"/>
<dbReference type="Proteomes" id="UP000308730">
    <property type="component" value="Unassembled WGS sequence"/>
</dbReference>
<sequence length="270" mass="30424">MASTSLYIQPTTPTSHRHGFESYAHAPQNSSPLASSPISHKSSPISAAHARRRDQFKTAASSSSNYRRKPAQTRTAPSSSRQKPPASDGVALEAPRKAVLREQFKARCLERAQRDRARRVSGARGLSSGPSSDDVDADMEDASDEEEEEFLNDELFSRIMQNVNRKQKHQYKLSYHDDVGSSFDPELDDVDEWENDLRIEKPLNTEPEDLDEEELAAYAEEYQVLQDLQGIAVDDIFSLSDLEDIPEEESFDWKGKGRAPQLSFQDMDMD</sequence>
<dbReference type="EMBL" id="SGPM01000019">
    <property type="protein sequence ID" value="THH32573.1"/>
    <property type="molecule type" value="Genomic_DNA"/>
</dbReference>
<protein>
    <submittedName>
        <fullName evidence="2">Uncharacterized protein</fullName>
    </submittedName>
</protein>
<gene>
    <name evidence="2" type="ORF">EUX98_g1622</name>
</gene>
<name>A0A4V3XJC7_9APHY</name>
<accession>A0A4V3XJC7</accession>
<reference evidence="2 3" key="1">
    <citation type="submission" date="2019-02" db="EMBL/GenBank/DDBJ databases">
        <title>Genome sequencing of the rare red list fungi Antrodiella citrinella (Flaviporus citrinellus).</title>
        <authorList>
            <person name="Buettner E."/>
            <person name="Kellner H."/>
        </authorList>
    </citation>
    <scope>NUCLEOTIDE SEQUENCE [LARGE SCALE GENOMIC DNA]</scope>
    <source>
        <strain evidence="2 3">DSM 108506</strain>
    </source>
</reference>
<evidence type="ECO:0000313" key="3">
    <source>
        <dbReference type="Proteomes" id="UP000308730"/>
    </source>
</evidence>